<accession>A0A011Q6B7</accession>
<keyword evidence="2" id="KW-1185">Reference proteome</keyword>
<reference evidence="1" key="1">
    <citation type="submission" date="2014-02" db="EMBL/GenBank/DDBJ databases">
        <title>Expanding our view of genomic diversity in Candidatus Accumulibacter clades.</title>
        <authorList>
            <person name="Skennerton C.T."/>
            <person name="Barr J.J."/>
            <person name="Slater F.R."/>
            <person name="Bond P.L."/>
            <person name="Tyson G.W."/>
        </authorList>
    </citation>
    <scope>NUCLEOTIDE SEQUENCE [LARGE SCALE GENOMIC DNA]</scope>
</reference>
<organism evidence="1 2">
    <name type="scientific">Accumulibacter regalis</name>
    <dbReference type="NCBI Taxonomy" id="522306"/>
    <lineage>
        <taxon>Bacteria</taxon>
        <taxon>Pseudomonadati</taxon>
        <taxon>Pseudomonadota</taxon>
        <taxon>Betaproteobacteria</taxon>
        <taxon>Candidatus Accumulibacter</taxon>
    </lineage>
</organism>
<dbReference type="Pfam" id="PF10387">
    <property type="entry name" value="DUF2442"/>
    <property type="match status" value="1"/>
</dbReference>
<gene>
    <name evidence="1" type="ORF">AW11_03755</name>
</gene>
<dbReference type="AlphaFoldDB" id="A0A011Q6B7"/>
<proteinExistence type="predicted"/>
<dbReference type="eggNOG" id="ENOG5033ASB">
    <property type="taxonomic scope" value="Bacteria"/>
</dbReference>
<evidence type="ECO:0000313" key="2">
    <source>
        <dbReference type="Proteomes" id="UP000022141"/>
    </source>
</evidence>
<dbReference type="SUPFAM" id="SSF143880">
    <property type="entry name" value="NE0471 N-terminal domain-like"/>
    <property type="match status" value="1"/>
</dbReference>
<protein>
    <recommendedName>
        <fullName evidence="3">DUF2442 domain-containing protein</fullName>
    </recommendedName>
</protein>
<dbReference type="Gene3D" id="3.30.2020.10">
    <property type="entry name" value="NE0471-like N-terminal domain"/>
    <property type="match status" value="1"/>
</dbReference>
<dbReference type="EMBL" id="JEMY01000064">
    <property type="protein sequence ID" value="EXI84700.1"/>
    <property type="molecule type" value="Genomic_DNA"/>
</dbReference>
<comment type="caution">
    <text evidence="1">The sequence shown here is derived from an EMBL/GenBank/DDBJ whole genome shotgun (WGS) entry which is preliminary data.</text>
</comment>
<evidence type="ECO:0008006" key="3">
    <source>
        <dbReference type="Google" id="ProtNLM"/>
    </source>
</evidence>
<name>A0A011Q6B7_ACCRE</name>
<dbReference type="InterPro" id="IPR018841">
    <property type="entry name" value="DUF2442"/>
</dbReference>
<evidence type="ECO:0000313" key="1">
    <source>
        <dbReference type="EMBL" id="EXI84700.1"/>
    </source>
</evidence>
<dbReference type="Proteomes" id="UP000022141">
    <property type="component" value="Unassembled WGS sequence"/>
</dbReference>
<dbReference type="STRING" id="1454004.AW11_03755"/>
<dbReference type="InterPro" id="IPR036782">
    <property type="entry name" value="NE0471-like_N"/>
</dbReference>
<sequence>MILHTTEVAALPDYRLFLRFNNGEAGEVDLSAELDGEVFEALRDPAVFATASQHPLMRTAAWANGVDLAPEFLLDLMRAQQGDRAA</sequence>
<dbReference type="PATRIC" id="fig|1454004.3.peg.3861"/>